<dbReference type="EMBL" id="JBHSFP010000024">
    <property type="protein sequence ID" value="MFC4534631.1"/>
    <property type="molecule type" value="Genomic_DNA"/>
</dbReference>
<evidence type="ECO:0000256" key="1">
    <source>
        <dbReference type="ARBA" id="ARBA00023015"/>
    </source>
</evidence>
<dbReference type="Gene3D" id="1.10.357.10">
    <property type="entry name" value="Tetracycline Repressor, domain 2"/>
    <property type="match status" value="1"/>
</dbReference>
<dbReference type="InterPro" id="IPR050109">
    <property type="entry name" value="HTH-type_TetR-like_transc_reg"/>
</dbReference>
<dbReference type="Proteomes" id="UP001596004">
    <property type="component" value="Unassembled WGS sequence"/>
</dbReference>
<dbReference type="SUPFAM" id="SSF48498">
    <property type="entry name" value="Tetracyclin repressor-like, C-terminal domain"/>
    <property type="match status" value="1"/>
</dbReference>
<protein>
    <submittedName>
        <fullName evidence="7">TetR/AcrR family transcriptional regulator</fullName>
    </submittedName>
</protein>
<dbReference type="Pfam" id="PF21597">
    <property type="entry name" value="TetR_C_43"/>
    <property type="match status" value="1"/>
</dbReference>
<dbReference type="SUPFAM" id="SSF46689">
    <property type="entry name" value="Homeodomain-like"/>
    <property type="match status" value="1"/>
</dbReference>
<dbReference type="InterPro" id="IPR049445">
    <property type="entry name" value="TetR_SbtR-like_C"/>
</dbReference>
<dbReference type="InterPro" id="IPR001647">
    <property type="entry name" value="HTH_TetR"/>
</dbReference>
<dbReference type="PANTHER" id="PTHR30055:SF234">
    <property type="entry name" value="HTH-TYPE TRANSCRIPTIONAL REGULATOR BETI"/>
    <property type="match status" value="1"/>
</dbReference>
<evidence type="ECO:0000313" key="7">
    <source>
        <dbReference type="EMBL" id="MFC4534631.1"/>
    </source>
</evidence>
<dbReference type="RefSeq" id="WP_380845652.1">
    <property type="nucleotide sequence ID" value="NZ_JBHSFP010000024.1"/>
</dbReference>
<keyword evidence="1" id="KW-0805">Transcription regulation</keyword>
<keyword evidence="3" id="KW-0804">Transcription</keyword>
<evidence type="ECO:0000259" key="6">
    <source>
        <dbReference type="PROSITE" id="PS50977"/>
    </source>
</evidence>
<sequence length="203" mass="22020">MIAVSESERRPGARRDAQRNRQRIIDAATRALTAGPDPVKIETIAHEAGVGVGTLYRNFPSREALVEEVYRSELTRLCAMAARLVTDLPPADAMREWMRRYQDFVATKHGMAEALRAVIASGAISSGNTREHLEVAIATILDAGRADGTLRADVHPADISASMAGIMLTAADIAQATRMLQLLVDGLLTHDHPQKTHPTTHPS</sequence>
<comment type="caution">
    <text evidence="7">The sequence shown here is derived from an EMBL/GenBank/DDBJ whole genome shotgun (WGS) entry which is preliminary data.</text>
</comment>
<evidence type="ECO:0000256" key="4">
    <source>
        <dbReference type="PROSITE-ProRule" id="PRU00335"/>
    </source>
</evidence>
<evidence type="ECO:0000313" key="8">
    <source>
        <dbReference type="Proteomes" id="UP001596004"/>
    </source>
</evidence>
<evidence type="ECO:0000256" key="2">
    <source>
        <dbReference type="ARBA" id="ARBA00023125"/>
    </source>
</evidence>
<feature type="DNA-binding region" description="H-T-H motif" evidence="4">
    <location>
        <begin position="40"/>
        <end position="59"/>
    </location>
</feature>
<feature type="domain" description="HTH tetR-type" evidence="6">
    <location>
        <begin position="18"/>
        <end position="77"/>
    </location>
</feature>
<proteinExistence type="predicted"/>
<dbReference type="PROSITE" id="PS50977">
    <property type="entry name" value="HTH_TETR_2"/>
    <property type="match status" value="1"/>
</dbReference>
<accession>A0ABV9CNN5</accession>
<evidence type="ECO:0000256" key="5">
    <source>
        <dbReference type="SAM" id="MobiDB-lite"/>
    </source>
</evidence>
<name>A0ABV9CNN5_9ACTN</name>
<gene>
    <name evidence="7" type="ORF">ACFO60_28070</name>
</gene>
<feature type="region of interest" description="Disordered" evidence="5">
    <location>
        <begin position="1"/>
        <end position="20"/>
    </location>
</feature>
<dbReference type="PANTHER" id="PTHR30055">
    <property type="entry name" value="HTH-TYPE TRANSCRIPTIONAL REGULATOR RUTR"/>
    <property type="match status" value="1"/>
</dbReference>
<keyword evidence="2 4" id="KW-0238">DNA-binding</keyword>
<organism evidence="7 8">
    <name type="scientific">Sphaerisporangium dianthi</name>
    <dbReference type="NCBI Taxonomy" id="1436120"/>
    <lineage>
        <taxon>Bacteria</taxon>
        <taxon>Bacillati</taxon>
        <taxon>Actinomycetota</taxon>
        <taxon>Actinomycetes</taxon>
        <taxon>Streptosporangiales</taxon>
        <taxon>Streptosporangiaceae</taxon>
        <taxon>Sphaerisporangium</taxon>
    </lineage>
</organism>
<evidence type="ECO:0000256" key="3">
    <source>
        <dbReference type="ARBA" id="ARBA00023163"/>
    </source>
</evidence>
<dbReference type="InterPro" id="IPR036271">
    <property type="entry name" value="Tet_transcr_reg_TetR-rel_C_sf"/>
</dbReference>
<dbReference type="InterPro" id="IPR009057">
    <property type="entry name" value="Homeodomain-like_sf"/>
</dbReference>
<feature type="compositionally biased region" description="Basic and acidic residues" evidence="5">
    <location>
        <begin position="1"/>
        <end position="19"/>
    </location>
</feature>
<reference evidence="8" key="1">
    <citation type="journal article" date="2019" name="Int. J. Syst. Evol. Microbiol.">
        <title>The Global Catalogue of Microorganisms (GCM) 10K type strain sequencing project: providing services to taxonomists for standard genome sequencing and annotation.</title>
        <authorList>
            <consortium name="The Broad Institute Genomics Platform"/>
            <consortium name="The Broad Institute Genome Sequencing Center for Infectious Disease"/>
            <person name="Wu L."/>
            <person name="Ma J."/>
        </authorList>
    </citation>
    <scope>NUCLEOTIDE SEQUENCE [LARGE SCALE GENOMIC DNA]</scope>
    <source>
        <strain evidence="8">CGMCC 4.7132</strain>
    </source>
</reference>
<dbReference type="Pfam" id="PF00440">
    <property type="entry name" value="TetR_N"/>
    <property type="match status" value="1"/>
</dbReference>
<keyword evidence="8" id="KW-1185">Reference proteome</keyword>